<evidence type="ECO:0000259" key="10">
    <source>
        <dbReference type="PROSITE" id="PS50050"/>
    </source>
</evidence>
<dbReference type="AlphaFoldDB" id="A0A8C0XG30"/>
<feature type="domain" description="Death" evidence="9">
    <location>
        <begin position="301"/>
        <end position="386"/>
    </location>
</feature>
<dbReference type="Ensembl" id="ENSCCNT00000032829.1">
    <property type="protein sequence ID" value="ENSCCNP00000025843.1"/>
    <property type="gene ID" value="ENSCCNG00000025136.1"/>
</dbReference>
<dbReference type="FunFam" id="2.10.50.10:FF:000025">
    <property type="entry name" value="Tumor necrosis factor receptor superfamily member 1A"/>
    <property type="match status" value="1"/>
</dbReference>
<dbReference type="SMART" id="SM00005">
    <property type="entry name" value="DEATH"/>
    <property type="match status" value="1"/>
</dbReference>
<dbReference type="InterPro" id="IPR011029">
    <property type="entry name" value="DEATH-like_dom_sf"/>
</dbReference>
<feature type="domain" description="TNFR-Cys" evidence="10">
    <location>
        <begin position="81"/>
        <end position="121"/>
    </location>
</feature>
<reference evidence="11" key="1">
    <citation type="submission" date="2023-09" db="UniProtKB">
        <authorList>
            <consortium name="Ensembl"/>
        </authorList>
    </citation>
    <scope>IDENTIFICATION</scope>
</reference>
<evidence type="ECO:0000256" key="7">
    <source>
        <dbReference type="SAM" id="Phobius"/>
    </source>
</evidence>
<keyword evidence="4" id="KW-1015">Disulfide bond</keyword>
<dbReference type="PROSITE" id="PS00652">
    <property type="entry name" value="TNFR_NGFR_1"/>
    <property type="match status" value="1"/>
</dbReference>
<gene>
    <name evidence="11" type="primary">Tnfrsf1a</name>
</gene>
<keyword evidence="7" id="KW-0812">Transmembrane</keyword>
<dbReference type="GO" id="GO:0006954">
    <property type="term" value="P:inflammatory response"/>
    <property type="evidence" value="ECO:0007669"/>
    <property type="project" value="TreeGrafter"/>
</dbReference>
<keyword evidence="2 8" id="KW-0732">Signal</keyword>
<dbReference type="CDD" id="cd08313">
    <property type="entry name" value="Death_TNFR1"/>
    <property type="match status" value="1"/>
</dbReference>
<keyword evidence="7" id="KW-1133">Transmembrane helix</keyword>
<dbReference type="GO" id="GO:0043235">
    <property type="term" value="C:receptor complex"/>
    <property type="evidence" value="ECO:0007669"/>
    <property type="project" value="TreeGrafter"/>
</dbReference>
<dbReference type="InterPro" id="IPR033994">
    <property type="entry name" value="TNFRSF1A_death"/>
</dbReference>
<evidence type="ECO:0000259" key="9">
    <source>
        <dbReference type="PROSITE" id="PS50017"/>
    </source>
</evidence>
<evidence type="ECO:0000256" key="2">
    <source>
        <dbReference type="ARBA" id="ARBA00022729"/>
    </source>
</evidence>
<dbReference type="InterPro" id="IPR000488">
    <property type="entry name" value="Death_dom"/>
</dbReference>
<keyword evidence="1" id="KW-0053">Apoptosis</keyword>
<evidence type="ECO:0000256" key="1">
    <source>
        <dbReference type="ARBA" id="ARBA00022703"/>
    </source>
</evidence>
<evidence type="ECO:0000256" key="5">
    <source>
        <dbReference type="ARBA" id="ARBA00023180"/>
    </source>
</evidence>
<dbReference type="FunFam" id="1.10.533.10:FF:000044">
    <property type="entry name" value="Tumor necrosis factor receptor superfamily member 1A"/>
    <property type="match status" value="1"/>
</dbReference>
<dbReference type="SMART" id="SM00208">
    <property type="entry name" value="TNFR"/>
    <property type="match status" value="2"/>
</dbReference>
<accession>A0A8C0XG30</accession>
<feature type="signal peptide" evidence="8">
    <location>
        <begin position="1"/>
        <end position="27"/>
    </location>
</feature>
<feature type="repeat" description="TNFR-Cys" evidence="6">
    <location>
        <begin position="41"/>
        <end position="80"/>
    </location>
</feature>
<keyword evidence="5" id="KW-0325">Glycoprotein</keyword>
<dbReference type="PANTHER" id="PTHR46861">
    <property type="entry name" value="TUMOR NECROSIS FACTOR RECEPTOR SUPERFAMILY MEMBER 1A"/>
    <property type="match status" value="1"/>
</dbReference>
<dbReference type="GO" id="GO:0043120">
    <property type="term" value="F:tumor necrosis factor binding"/>
    <property type="evidence" value="ECO:0007669"/>
    <property type="project" value="TreeGrafter"/>
</dbReference>
<dbReference type="InterPro" id="IPR001368">
    <property type="entry name" value="TNFR/NGFR_Cys_rich_reg"/>
</dbReference>
<dbReference type="PANTHER" id="PTHR46861:SF1">
    <property type="entry name" value="TUMOR NECROSIS FACTOR RECEPTOR SUPERFAMILY MEMBER 1A"/>
    <property type="match status" value="1"/>
</dbReference>
<keyword evidence="3" id="KW-0677">Repeat</keyword>
<dbReference type="Pfam" id="PF00531">
    <property type="entry name" value="Death"/>
    <property type="match status" value="1"/>
</dbReference>
<name>A0A8C0XG30_CASCN</name>
<dbReference type="GO" id="GO:0005031">
    <property type="term" value="F:tumor necrosis factor receptor activity"/>
    <property type="evidence" value="ECO:0007669"/>
    <property type="project" value="TreeGrafter"/>
</dbReference>
<dbReference type="GO" id="GO:0045121">
    <property type="term" value="C:membrane raft"/>
    <property type="evidence" value="ECO:0007669"/>
    <property type="project" value="TreeGrafter"/>
</dbReference>
<dbReference type="Gene3D" id="1.10.533.10">
    <property type="entry name" value="Death Domain, Fas"/>
    <property type="match status" value="1"/>
</dbReference>
<feature type="repeat" description="TNFR-Cys" evidence="6">
    <location>
        <begin position="81"/>
        <end position="121"/>
    </location>
</feature>
<evidence type="ECO:0008006" key="12">
    <source>
        <dbReference type="Google" id="ProtNLM"/>
    </source>
</evidence>
<dbReference type="InterPro" id="IPR052493">
    <property type="entry name" value="TNFRSF1A"/>
</dbReference>
<protein>
    <recommendedName>
        <fullName evidence="12">Tumor necrosis factor receptor superfamily member 1A</fullName>
    </recommendedName>
</protein>
<evidence type="ECO:0000256" key="4">
    <source>
        <dbReference type="ARBA" id="ARBA00023157"/>
    </source>
</evidence>
<dbReference type="Pfam" id="PF00020">
    <property type="entry name" value="TNFR_c6"/>
    <property type="match status" value="2"/>
</dbReference>
<dbReference type="GO" id="GO:0006915">
    <property type="term" value="P:apoptotic process"/>
    <property type="evidence" value="ECO:0007669"/>
    <property type="project" value="UniProtKB-KW"/>
</dbReference>
<dbReference type="SUPFAM" id="SSF57586">
    <property type="entry name" value="TNF receptor-like"/>
    <property type="match status" value="2"/>
</dbReference>
<evidence type="ECO:0000256" key="8">
    <source>
        <dbReference type="SAM" id="SignalP"/>
    </source>
</evidence>
<sequence length="393" mass="43711">MSSLFSLIPPKVLLALLVGIHLSGVIGLVPPLGDREKRDSLCPQGKYSHPQNNSICCTKCHKEMSQVEISPCTVDQDTVCGCRKNQFRDYLSGKHFKCTDCSLCLNGTVTIPCQERQNTVCTCHAGFFLKANECVSCSNHTHLPLPNSSSTALLAGTTVLLPLVIVFGVCLLSFLFVGLMCRYPRWKPKLYSIICGTSVPVKEGELEGINTKPPASAPSFSTPLDFGSSPSFPSIPSSPLTYSPTFTPTDWPWAVPSALREVASPYQRADPILPPVLTSTPIPNPVQKWEDSVQMQRPDDPAMLYAVVDGVPPTRWKEFMRRLGLKEHEIERLELQNGRCLREAHYSMLEAWRRQTPHREATLDLLDRVLVDMDLLGCLENIRETLRAQGHLR</sequence>
<evidence type="ECO:0000256" key="6">
    <source>
        <dbReference type="PROSITE-ProRule" id="PRU00206"/>
    </source>
</evidence>
<feature type="domain" description="TNFR-Cys" evidence="10">
    <location>
        <begin position="41"/>
        <end position="80"/>
    </location>
</feature>
<feature type="chain" id="PRO_5034257497" description="Tumor necrosis factor receptor superfamily member 1A" evidence="8">
    <location>
        <begin position="28"/>
        <end position="393"/>
    </location>
</feature>
<evidence type="ECO:0000313" key="11">
    <source>
        <dbReference type="Ensembl" id="ENSCCNP00000025843.1"/>
    </source>
</evidence>
<organism evidence="11">
    <name type="scientific">Castor canadensis</name>
    <name type="common">American beaver</name>
    <dbReference type="NCBI Taxonomy" id="51338"/>
    <lineage>
        <taxon>Eukaryota</taxon>
        <taxon>Metazoa</taxon>
        <taxon>Chordata</taxon>
        <taxon>Craniata</taxon>
        <taxon>Vertebrata</taxon>
        <taxon>Euteleostomi</taxon>
        <taxon>Mammalia</taxon>
        <taxon>Eutheria</taxon>
        <taxon>Euarchontoglires</taxon>
        <taxon>Glires</taxon>
        <taxon>Rodentia</taxon>
        <taxon>Castorimorpha</taxon>
        <taxon>Castoridae</taxon>
        <taxon>Castor</taxon>
    </lineage>
</organism>
<dbReference type="Gene3D" id="2.10.50.10">
    <property type="entry name" value="Tumor Necrosis Factor Receptor, subunit A, domain 2"/>
    <property type="match status" value="2"/>
</dbReference>
<keyword evidence="7" id="KW-0472">Membrane</keyword>
<comment type="caution">
    <text evidence="6">Lacks conserved residue(s) required for the propagation of feature annotation.</text>
</comment>
<dbReference type="PROSITE" id="PS50050">
    <property type="entry name" value="TNFR_NGFR_2"/>
    <property type="match status" value="2"/>
</dbReference>
<feature type="transmembrane region" description="Helical" evidence="7">
    <location>
        <begin position="159"/>
        <end position="181"/>
    </location>
</feature>
<evidence type="ECO:0000256" key="3">
    <source>
        <dbReference type="ARBA" id="ARBA00022737"/>
    </source>
</evidence>
<dbReference type="PROSITE" id="PS50017">
    <property type="entry name" value="DEATH_DOMAIN"/>
    <property type="match status" value="1"/>
</dbReference>
<dbReference type="SUPFAM" id="SSF47986">
    <property type="entry name" value="DEATH domain"/>
    <property type="match status" value="1"/>
</dbReference>
<proteinExistence type="predicted"/>